<reference evidence="2 3" key="1">
    <citation type="submission" date="2023-02" db="EMBL/GenBank/DDBJ databases">
        <title>Dictyobacter halimunensis sp. nov., a new member of the class Ktedonobacteria from forest soil in a geothermal area.</title>
        <authorList>
            <person name="Rachmania M.K."/>
            <person name="Ningsih F."/>
            <person name="Sakai Y."/>
            <person name="Yabe S."/>
            <person name="Yokota A."/>
            <person name="Sjamsuridzal W."/>
        </authorList>
    </citation>
    <scope>NUCLEOTIDE SEQUENCE [LARGE SCALE GENOMIC DNA]</scope>
    <source>
        <strain evidence="2 3">S3.2.2.5</strain>
    </source>
</reference>
<protein>
    <submittedName>
        <fullName evidence="2">Uncharacterized protein</fullName>
    </submittedName>
</protein>
<keyword evidence="1" id="KW-0472">Membrane</keyword>
<evidence type="ECO:0000313" key="2">
    <source>
        <dbReference type="EMBL" id="GLV60770.1"/>
    </source>
</evidence>
<name>A0ABQ6G5C9_9CHLR</name>
<accession>A0ABQ6G5C9</accession>
<keyword evidence="1" id="KW-1133">Transmembrane helix</keyword>
<evidence type="ECO:0000256" key="1">
    <source>
        <dbReference type="SAM" id="Phobius"/>
    </source>
</evidence>
<feature type="transmembrane region" description="Helical" evidence="1">
    <location>
        <begin position="12"/>
        <end position="31"/>
    </location>
</feature>
<dbReference type="Proteomes" id="UP001344906">
    <property type="component" value="Unassembled WGS sequence"/>
</dbReference>
<keyword evidence="1" id="KW-0812">Transmembrane</keyword>
<organism evidence="2 3">
    <name type="scientific">Dictyobacter halimunensis</name>
    <dbReference type="NCBI Taxonomy" id="3026934"/>
    <lineage>
        <taxon>Bacteria</taxon>
        <taxon>Bacillati</taxon>
        <taxon>Chloroflexota</taxon>
        <taxon>Ktedonobacteria</taxon>
        <taxon>Ktedonobacterales</taxon>
        <taxon>Dictyobacteraceae</taxon>
        <taxon>Dictyobacter</taxon>
    </lineage>
</organism>
<proteinExistence type="predicted"/>
<keyword evidence="3" id="KW-1185">Reference proteome</keyword>
<sequence length="144" mass="15520">MFMPQSELLTGIVLNAFPFLCVVAVWCLKFFEHRLPSKQQEMLEKCVQMAVSMAEQAYNDYGPLEKKQVALRAAIELFNAFHLPVPQPGALNTALEAAVFAVRQSQGPRSPYQDAPTRVTPAVVPAAAAAPTVATVALPAPAQG</sequence>
<comment type="caution">
    <text evidence="2">The sequence shown here is derived from an EMBL/GenBank/DDBJ whole genome shotgun (WGS) entry which is preliminary data.</text>
</comment>
<evidence type="ECO:0000313" key="3">
    <source>
        <dbReference type="Proteomes" id="UP001344906"/>
    </source>
</evidence>
<dbReference type="EMBL" id="BSRI01000002">
    <property type="protein sequence ID" value="GLV60770.1"/>
    <property type="molecule type" value="Genomic_DNA"/>
</dbReference>
<gene>
    <name evidence="2" type="ORF">KDH_75890</name>
</gene>